<dbReference type="STRING" id="471854.Dfer_2234"/>
<dbReference type="Gene3D" id="3.40.720.10">
    <property type="entry name" value="Alkaline Phosphatase, subunit A"/>
    <property type="match status" value="1"/>
</dbReference>
<dbReference type="RefSeq" id="WP_015811708.1">
    <property type="nucleotide sequence ID" value="NC_013037.1"/>
</dbReference>
<proteinExistence type="inferred from homology"/>
<evidence type="ECO:0000313" key="6">
    <source>
        <dbReference type="EMBL" id="ACT93456.1"/>
    </source>
</evidence>
<dbReference type="Proteomes" id="UP000002011">
    <property type="component" value="Chromosome"/>
</dbReference>
<dbReference type="EMBL" id="CP001619">
    <property type="protein sequence ID" value="ACT93456.1"/>
    <property type="molecule type" value="Genomic_DNA"/>
</dbReference>
<dbReference type="PANTHER" id="PTHR43108:SF6">
    <property type="entry name" value="N-SULPHOGLUCOSAMINE SULPHOHYDROLASE"/>
    <property type="match status" value="1"/>
</dbReference>
<dbReference type="CDD" id="cd16031">
    <property type="entry name" value="G6S_like"/>
    <property type="match status" value="1"/>
</dbReference>
<organism evidence="6 7">
    <name type="scientific">Dyadobacter fermentans (strain ATCC 700827 / DSM 18053 / CIP 107007 / KCTC 52180 / NS114)</name>
    <dbReference type="NCBI Taxonomy" id="471854"/>
    <lineage>
        <taxon>Bacteria</taxon>
        <taxon>Pseudomonadati</taxon>
        <taxon>Bacteroidota</taxon>
        <taxon>Cytophagia</taxon>
        <taxon>Cytophagales</taxon>
        <taxon>Spirosomataceae</taxon>
        <taxon>Dyadobacter</taxon>
    </lineage>
</organism>
<dbReference type="GO" id="GO:0016787">
    <property type="term" value="F:hydrolase activity"/>
    <property type="evidence" value="ECO:0007669"/>
    <property type="project" value="UniProtKB-KW"/>
</dbReference>
<dbReference type="InterPro" id="IPR000917">
    <property type="entry name" value="Sulfatase_N"/>
</dbReference>
<gene>
    <name evidence="6" type="ordered locus">Dfer_2234</name>
</gene>
<evidence type="ECO:0000256" key="2">
    <source>
        <dbReference type="ARBA" id="ARBA00022729"/>
    </source>
</evidence>
<keyword evidence="3" id="KW-0378">Hydrolase</keyword>
<dbReference type="HOGENOM" id="CLU_006332_9_3_10"/>
<evidence type="ECO:0000256" key="4">
    <source>
        <dbReference type="ARBA" id="ARBA00023180"/>
    </source>
</evidence>
<dbReference type="InterPro" id="IPR017850">
    <property type="entry name" value="Alkaline_phosphatase_core_sf"/>
</dbReference>
<accession>C6VYV1</accession>
<evidence type="ECO:0000256" key="3">
    <source>
        <dbReference type="ARBA" id="ARBA00022801"/>
    </source>
</evidence>
<dbReference type="eggNOG" id="COG3119">
    <property type="taxonomic scope" value="Bacteria"/>
</dbReference>
<keyword evidence="2" id="KW-0732">Signal</keyword>
<evidence type="ECO:0000259" key="5">
    <source>
        <dbReference type="Pfam" id="PF00884"/>
    </source>
</evidence>
<keyword evidence="4" id="KW-0325">Glycoprotein</keyword>
<dbReference type="PANTHER" id="PTHR43108">
    <property type="entry name" value="N-ACETYLGLUCOSAMINE-6-SULFATASE FAMILY MEMBER"/>
    <property type="match status" value="1"/>
</dbReference>
<dbReference type="InterPro" id="IPR024607">
    <property type="entry name" value="Sulfatase_CS"/>
</dbReference>
<protein>
    <submittedName>
        <fullName evidence="6">Sulfatase</fullName>
    </submittedName>
</protein>
<comment type="similarity">
    <text evidence="1">Belongs to the sulfatase family.</text>
</comment>
<feature type="domain" description="Sulfatase N-terminal" evidence="5">
    <location>
        <begin position="24"/>
        <end position="376"/>
    </location>
</feature>
<dbReference type="SUPFAM" id="SSF53649">
    <property type="entry name" value="Alkaline phosphatase-like"/>
    <property type="match status" value="1"/>
</dbReference>
<evidence type="ECO:0000256" key="1">
    <source>
        <dbReference type="ARBA" id="ARBA00008779"/>
    </source>
</evidence>
<dbReference type="AlphaFoldDB" id="C6VYV1"/>
<dbReference type="KEGG" id="dfe:Dfer_2234"/>
<dbReference type="Pfam" id="PF00884">
    <property type="entry name" value="Sulfatase"/>
    <property type="match status" value="1"/>
</dbReference>
<dbReference type="OrthoDB" id="9815108at2"/>
<dbReference type="PROSITE" id="PS00149">
    <property type="entry name" value="SULFATASE_2"/>
    <property type="match status" value="1"/>
</dbReference>
<evidence type="ECO:0000313" key="7">
    <source>
        <dbReference type="Proteomes" id="UP000002011"/>
    </source>
</evidence>
<keyword evidence="7" id="KW-1185">Reference proteome</keyword>
<name>C6VYV1_DYAFD</name>
<reference evidence="6 7" key="1">
    <citation type="journal article" date="2009" name="Stand. Genomic Sci.">
        <title>Complete genome sequence of Dyadobacter fermentans type strain (NS114).</title>
        <authorList>
            <person name="Lang E."/>
            <person name="Lapidus A."/>
            <person name="Chertkov O."/>
            <person name="Brettin T."/>
            <person name="Detter J.C."/>
            <person name="Han C."/>
            <person name="Copeland A."/>
            <person name="Glavina Del Rio T."/>
            <person name="Nolan M."/>
            <person name="Chen F."/>
            <person name="Lucas S."/>
            <person name="Tice H."/>
            <person name="Cheng J.F."/>
            <person name="Land M."/>
            <person name="Hauser L."/>
            <person name="Chang Y.J."/>
            <person name="Jeffries C.D."/>
            <person name="Kopitz M."/>
            <person name="Bruce D."/>
            <person name="Goodwin L."/>
            <person name="Pitluck S."/>
            <person name="Ovchinnikova G."/>
            <person name="Pati A."/>
            <person name="Ivanova N."/>
            <person name="Mavrommatis K."/>
            <person name="Chen A."/>
            <person name="Palaniappan K."/>
            <person name="Chain P."/>
            <person name="Bristow J."/>
            <person name="Eisen J.A."/>
            <person name="Markowitz V."/>
            <person name="Hugenholtz P."/>
            <person name="Goker M."/>
            <person name="Rohde M."/>
            <person name="Kyrpides N.C."/>
            <person name="Klenk H.P."/>
        </authorList>
    </citation>
    <scope>NUCLEOTIDE SEQUENCE [LARGE SCALE GENOMIC DNA]</scope>
    <source>
        <strain evidence="7">ATCC 700827 / DSM 18053 / CIP 107007 / KCTC 52180 / NS114</strain>
    </source>
</reference>
<sequence>MKRILTLLITLTTTFCFGQTKKKPNILYIMSDDHTSQAWGIYGGILKDYVKNDHIEWLAANGATLGNAFCTNSICVPSRAAILTGRYSHRNGVYDLSDSLSPDSLNYAKLLKTAGYQTALIGKWHLVKEPAGFDYYCVLPGQGRYRNPIMMTKEDFREDQKGGKVYEGYSTDVITDQSIAWLEKRDKSKPFYLSTHFKATHEPFDYPKRYENYLEDVEIPYPADFADRGATGSGRTHDGWPLDLLGTRYEKGTGKEYPGHSFSLQGLDSVAARKKIYQKFVKDYIRCGAAVDDNIGRLIQYLKDAGELDNTIIIYTSDQGYFLGEHGFFDKRFIYEPSIRMPFVISYPKEIPKGKRVNDLILNIDFASLFLDYAGIAPPASMQGKSFRKNLQGKTPAHWRKDIYYRYWANEPNRPAHFGIRTDRYKLAFFYGQSRTKTARDNMKYPPGWEFYDLKNDPGEDRNAILDPQYKDIIAKLKARLKDIKKESGDGVESNPTIEELIQQNW</sequence>